<dbReference type="PANTHER" id="PTHR38505:SF1">
    <property type="entry name" value="RIKEN CDNA 1110032F04 GENE"/>
    <property type="match status" value="1"/>
</dbReference>
<evidence type="ECO:0000256" key="1">
    <source>
        <dbReference type="SAM" id="Phobius"/>
    </source>
</evidence>
<dbReference type="PANTHER" id="PTHR38505">
    <property type="entry name" value="HYPOTHETICAL PROTEIN LOC100362176"/>
    <property type="match status" value="1"/>
</dbReference>
<reference evidence="2" key="2">
    <citation type="submission" date="2025-09" db="UniProtKB">
        <authorList>
            <consortium name="Ensembl"/>
        </authorList>
    </citation>
    <scope>IDENTIFICATION</scope>
</reference>
<reference evidence="2" key="1">
    <citation type="submission" date="2025-08" db="UniProtKB">
        <authorList>
            <consortium name="Ensembl"/>
        </authorList>
    </citation>
    <scope>IDENTIFICATION</scope>
</reference>
<evidence type="ECO:0000313" key="3">
    <source>
        <dbReference type="Proteomes" id="UP000264820"/>
    </source>
</evidence>
<dbReference type="AlphaFoldDB" id="A0A3Q2YTC4"/>
<keyword evidence="1" id="KW-0472">Membrane</keyword>
<evidence type="ECO:0000313" key="2">
    <source>
        <dbReference type="Ensembl" id="ENSHCOP00000022120.1"/>
    </source>
</evidence>
<protein>
    <submittedName>
        <fullName evidence="2">Uncharacterized protein</fullName>
    </submittedName>
</protein>
<proteinExistence type="predicted"/>
<dbReference type="GeneTree" id="ENSGT00940000174564"/>
<dbReference type="Ensembl" id="ENSHCOT00000001882.1">
    <property type="protein sequence ID" value="ENSHCOP00000022120.1"/>
    <property type="gene ID" value="ENSHCOG00000009550.1"/>
</dbReference>
<feature type="transmembrane region" description="Helical" evidence="1">
    <location>
        <begin position="30"/>
        <end position="50"/>
    </location>
</feature>
<dbReference type="InterPro" id="IPR031696">
    <property type="entry name" value="DUF4719"/>
</dbReference>
<sequence>MNLLDLNFVKYYGCLHIIANLQKKFKPAQVVVWGPLPDFLFLFVTLKSMFSHRYQILAVLTMCPVLGTHSSQRCGPAFCRDDQECCLRGNASACCNPLEDDTYYHVAMATRKLSGVLIMLLLFALGYFVQRVLCSRSRQLSSDNGGDPTVTTSRELLVELATPDSLLDGRSAAHLPTYDQCKRLPTYEETVRYGQSQSSVGQTT</sequence>
<keyword evidence="1" id="KW-0812">Transmembrane</keyword>
<accession>A0A3Q2YTC4</accession>
<dbReference type="Pfam" id="PF15843">
    <property type="entry name" value="DUF4719"/>
    <property type="match status" value="1"/>
</dbReference>
<keyword evidence="3" id="KW-1185">Reference proteome</keyword>
<dbReference type="Proteomes" id="UP000264820">
    <property type="component" value="Unplaced"/>
</dbReference>
<feature type="transmembrane region" description="Helical" evidence="1">
    <location>
        <begin position="113"/>
        <end position="133"/>
    </location>
</feature>
<name>A0A3Q2YTC4_HIPCM</name>
<keyword evidence="1" id="KW-1133">Transmembrane helix</keyword>
<organism evidence="2 3">
    <name type="scientific">Hippocampus comes</name>
    <name type="common">Tiger tail seahorse</name>
    <dbReference type="NCBI Taxonomy" id="109280"/>
    <lineage>
        <taxon>Eukaryota</taxon>
        <taxon>Metazoa</taxon>
        <taxon>Chordata</taxon>
        <taxon>Craniata</taxon>
        <taxon>Vertebrata</taxon>
        <taxon>Euteleostomi</taxon>
        <taxon>Actinopterygii</taxon>
        <taxon>Neopterygii</taxon>
        <taxon>Teleostei</taxon>
        <taxon>Neoteleostei</taxon>
        <taxon>Acanthomorphata</taxon>
        <taxon>Syngnathiaria</taxon>
        <taxon>Syngnathiformes</taxon>
        <taxon>Syngnathoidei</taxon>
        <taxon>Syngnathidae</taxon>
        <taxon>Hippocampus</taxon>
    </lineage>
</organism>